<accession>A0ABR0R7Y9</accession>
<organism evidence="2 3">
    <name type="scientific">Gossypium arboreum</name>
    <name type="common">Tree cotton</name>
    <name type="synonym">Gossypium nanking</name>
    <dbReference type="NCBI Taxonomy" id="29729"/>
    <lineage>
        <taxon>Eukaryota</taxon>
        <taxon>Viridiplantae</taxon>
        <taxon>Streptophyta</taxon>
        <taxon>Embryophyta</taxon>
        <taxon>Tracheophyta</taxon>
        <taxon>Spermatophyta</taxon>
        <taxon>Magnoliopsida</taxon>
        <taxon>eudicotyledons</taxon>
        <taxon>Gunneridae</taxon>
        <taxon>Pentapetalae</taxon>
        <taxon>rosids</taxon>
        <taxon>malvids</taxon>
        <taxon>Malvales</taxon>
        <taxon>Malvaceae</taxon>
        <taxon>Malvoideae</taxon>
        <taxon>Gossypium</taxon>
    </lineage>
</organism>
<feature type="transmembrane region" description="Helical" evidence="1">
    <location>
        <begin position="51"/>
        <end position="71"/>
    </location>
</feature>
<dbReference type="Proteomes" id="UP001358586">
    <property type="component" value="Chromosome 1"/>
</dbReference>
<keyword evidence="1" id="KW-0812">Transmembrane</keyword>
<name>A0ABR0R7Y9_GOSAR</name>
<evidence type="ECO:0000313" key="3">
    <source>
        <dbReference type="Proteomes" id="UP001358586"/>
    </source>
</evidence>
<protein>
    <submittedName>
        <fullName evidence="2">Uncharacterized protein</fullName>
    </submittedName>
</protein>
<keyword evidence="3" id="KW-1185">Reference proteome</keyword>
<keyword evidence="1" id="KW-1133">Transmembrane helix</keyword>
<gene>
    <name evidence="2" type="ORF">PVK06_003587</name>
</gene>
<dbReference type="EMBL" id="JARKNE010000001">
    <property type="protein sequence ID" value="KAK5847282.1"/>
    <property type="molecule type" value="Genomic_DNA"/>
</dbReference>
<evidence type="ECO:0000256" key="1">
    <source>
        <dbReference type="SAM" id="Phobius"/>
    </source>
</evidence>
<evidence type="ECO:0000313" key="2">
    <source>
        <dbReference type="EMBL" id="KAK5847282.1"/>
    </source>
</evidence>
<reference evidence="2 3" key="1">
    <citation type="submission" date="2023-03" db="EMBL/GenBank/DDBJ databases">
        <title>WGS of Gossypium arboreum.</title>
        <authorList>
            <person name="Yu D."/>
        </authorList>
    </citation>
    <scope>NUCLEOTIDE SEQUENCE [LARGE SCALE GENOMIC DNA]</scope>
    <source>
        <tissue evidence="2">Leaf</tissue>
    </source>
</reference>
<proteinExistence type="predicted"/>
<comment type="caution">
    <text evidence="2">The sequence shown here is derived from an EMBL/GenBank/DDBJ whole genome shotgun (WGS) entry which is preliminary data.</text>
</comment>
<sequence length="103" mass="11699">MANSSNLSIDFNYPLYLRPSDTQLMDLESIFCIMRPFLAFKEPLQCLCSSLHYACFGMIMMLLCLSLLKVVNNQSKMLNMSVITIMARIGTQAIVLIRDPTKI</sequence>
<keyword evidence="1" id="KW-0472">Membrane</keyword>